<accession>A7NJ77</accession>
<reference evidence="2 3" key="1">
    <citation type="submission" date="2007-08" db="EMBL/GenBank/DDBJ databases">
        <title>Complete sequence of Roseiflexus castenholzii DSM 13941.</title>
        <authorList>
            <consortium name="US DOE Joint Genome Institute"/>
            <person name="Copeland A."/>
            <person name="Lucas S."/>
            <person name="Lapidus A."/>
            <person name="Barry K."/>
            <person name="Glavina del Rio T."/>
            <person name="Dalin E."/>
            <person name="Tice H."/>
            <person name="Pitluck S."/>
            <person name="Thompson L.S."/>
            <person name="Brettin T."/>
            <person name="Bruce D."/>
            <person name="Detter J.C."/>
            <person name="Han C."/>
            <person name="Tapia R."/>
            <person name="Schmutz J."/>
            <person name="Larimer F."/>
            <person name="Land M."/>
            <person name="Hauser L."/>
            <person name="Kyrpides N."/>
            <person name="Mikhailova N."/>
            <person name="Bryant D.A."/>
            <person name="Hanada S."/>
            <person name="Tsukatani Y."/>
            <person name="Richardson P."/>
        </authorList>
    </citation>
    <scope>NUCLEOTIDE SEQUENCE [LARGE SCALE GENOMIC DNA]</scope>
    <source>
        <strain evidence="3">DSM 13941 / HLO8</strain>
    </source>
</reference>
<name>A7NJ77_ROSCS</name>
<dbReference type="HOGENOM" id="CLU_051820_1_0_0"/>
<dbReference type="OrthoDB" id="9783370at2"/>
<dbReference type="eggNOG" id="COG0714">
    <property type="taxonomic scope" value="Bacteria"/>
</dbReference>
<dbReference type="GO" id="GO:0016887">
    <property type="term" value="F:ATP hydrolysis activity"/>
    <property type="evidence" value="ECO:0007669"/>
    <property type="project" value="InterPro"/>
</dbReference>
<dbReference type="PANTHER" id="PTHR42759:SF1">
    <property type="entry name" value="MAGNESIUM-CHELATASE SUBUNIT CHLD"/>
    <property type="match status" value="1"/>
</dbReference>
<organism evidence="2 3">
    <name type="scientific">Roseiflexus castenholzii (strain DSM 13941 / HLO8)</name>
    <dbReference type="NCBI Taxonomy" id="383372"/>
    <lineage>
        <taxon>Bacteria</taxon>
        <taxon>Bacillati</taxon>
        <taxon>Chloroflexota</taxon>
        <taxon>Chloroflexia</taxon>
        <taxon>Chloroflexales</taxon>
        <taxon>Roseiflexineae</taxon>
        <taxon>Roseiflexaceae</taxon>
        <taxon>Roseiflexus</taxon>
    </lineage>
</organism>
<protein>
    <submittedName>
        <fullName evidence="2">ATPase associated with various cellular activities AAA_5</fullName>
    </submittedName>
</protein>
<evidence type="ECO:0000259" key="1">
    <source>
        <dbReference type="SMART" id="SM00382"/>
    </source>
</evidence>
<dbReference type="EMBL" id="CP000804">
    <property type="protein sequence ID" value="ABU57547.1"/>
    <property type="molecule type" value="Genomic_DNA"/>
</dbReference>
<dbReference type="STRING" id="383372.Rcas_1452"/>
<dbReference type="SUPFAM" id="SSF52540">
    <property type="entry name" value="P-loop containing nucleoside triphosphate hydrolases"/>
    <property type="match status" value="1"/>
</dbReference>
<feature type="domain" description="AAA+ ATPase" evidence="1">
    <location>
        <begin position="34"/>
        <end position="200"/>
    </location>
</feature>
<dbReference type="RefSeq" id="WP_012119975.1">
    <property type="nucleotide sequence ID" value="NC_009767.1"/>
</dbReference>
<dbReference type="SMART" id="SM00382">
    <property type="entry name" value="AAA"/>
    <property type="match status" value="1"/>
</dbReference>
<dbReference type="PANTHER" id="PTHR42759">
    <property type="entry name" value="MOXR FAMILY PROTEIN"/>
    <property type="match status" value="1"/>
</dbReference>
<proteinExistence type="predicted"/>
<keyword evidence="3" id="KW-1185">Reference proteome</keyword>
<dbReference type="KEGG" id="rca:Rcas_1452"/>
<dbReference type="InterPro" id="IPR003593">
    <property type="entry name" value="AAA+_ATPase"/>
</dbReference>
<sequence>MHFTTIDELQQALAAHHYIADRPLTTAIFLALKLQKPLLLEGEAGVGKTEIAKTLARMQDRHLIRLQCYEGLDVNTTIYEWNYTRQMVQIRLIEALGAADAHAALNEIFSPEFLIKRPLLQAIEESWERPPVLLIDEIDRADEEFEAFLLELLSDWQISIPEIGTIRASQPPTVVITSNRTREIHDALKRRCLFYWIDYPSLDKELQIVNAKVPGASERLSRQVVAFVHELRKLDLFKLPGVAETLDWTTALTALDARELTADLVEDTLGAILKYQDDIAQVRGQGVRSLLEKVGM</sequence>
<dbReference type="Proteomes" id="UP000000263">
    <property type="component" value="Chromosome"/>
</dbReference>
<dbReference type="GO" id="GO:0005524">
    <property type="term" value="F:ATP binding"/>
    <property type="evidence" value="ECO:0007669"/>
    <property type="project" value="InterPro"/>
</dbReference>
<gene>
    <name evidence="2" type="ordered locus">Rcas_1452</name>
</gene>
<dbReference type="InterPro" id="IPR050764">
    <property type="entry name" value="CbbQ/NirQ/NorQ/GpvN"/>
</dbReference>
<evidence type="ECO:0000313" key="2">
    <source>
        <dbReference type="EMBL" id="ABU57547.1"/>
    </source>
</evidence>
<dbReference type="InterPro" id="IPR027417">
    <property type="entry name" value="P-loop_NTPase"/>
</dbReference>
<evidence type="ECO:0000313" key="3">
    <source>
        <dbReference type="Proteomes" id="UP000000263"/>
    </source>
</evidence>
<dbReference type="Pfam" id="PF07728">
    <property type="entry name" value="AAA_5"/>
    <property type="match status" value="1"/>
</dbReference>
<dbReference type="CDD" id="cd00009">
    <property type="entry name" value="AAA"/>
    <property type="match status" value="1"/>
</dbReference>
<dbReference type="AlphaFoldDB" id="A7NJ77"/>
<dbReference type="Gene3D" id="3.40.50.300">
    <property type="entry name" value="P-loop containing nucleotide triphosphate hydrolases"/>
    <property type="match status" value="1"/>
</dbReference>
<dbReference type="InterPro" id="IPR011704">
    <property type="entry name" value="ATPase_dyneun-rel_AAA"/>
</dbReference>